<dbReference type="InterPro" id="IPR036279">
    <property type="entry name" value="5-3_exonuclease_C_sf"/>
</dbReference>
<keyword evidence="2" id="KW-0239">DNA-directed DNA polymerase</keyword>
<evidence type="ECO:0000259" key="1">
    <source>
        <dbReference type="Pfam" id="PF01612"/>
    </source>
</evidence>
<name>A0A7G2K1N2_HAEIF</name>
<dbReference type="GO" id="GO:0008408">
    <property type="term" value="F:3'-5' exonuclease activity"/>
    <property type="evidence" value="ECO:0007669"/>
    <property type="project" value="InterPro"/>
</dbReference>
<protein>
    <submittedName>
        <fullName evidence="2">DNA-directed DNA polymerase</fullName>
        <ecNumber evidence="2">2.7.7.7</ecNumber>
    </submittedName>
</protein>
<keyword evidence="2" id="KW-0548">Nucleotidyltransferase</keyword>
<dbReference type="SUPFAM" id="SSF53098">
    <property type="entry name" value="Ribonuclease H-like"/>
    <property type="match status" value="1"/>
</dbReference>
<dbReference type="EMBL" id="ABFC01000186">
    <property type="protein sequence ID" value="EFA29335.1"/>
    <property type="molecule type" value="Genomic_DNA"/>
</dbReference>
<evidence type="ECO:0000313" key="2">
    <source>
        <dbReference type="EMBL" id="EFA29335.1"/>
    </source>
</evidence>
<dbReference type="AlphaFoldDB" id="A0A7G2K1N2"/>
<dbReference type="InterPro" id="IPR012337">
    <property type="entry name" value="RNaseH-like_sf"/>
</dbReference>
<sequence>IRGAKKLGEKLLAEKNNADLSYTLATIKTDVELNVTTDQLLLGESQKDQLIEYFSRYEFKRWLNEVMNGADSITQTTEQPVKMNQYQASSQDQSAVENTPKIQIDRTKYETLLTQADLTRWIEKLNAAKLIAVDTETDSLDYMSANLVGISFALENGEAAYLPL</sequence>
<gene>
    <name evidence="2" type="primary">polA</name>
    <name evidence="2" type="ORF">HAINFHK1212_1951</name>
</gene>
<reference evidence="2" key="1">
    <citation type="journal article" date="2010" name="Genomics">
        <title>Tracing phylogenomic events leading to diversity of Haemophilus influenzae and the emergence of Brazilian Purpuric Fever (BPF)-associated clones.</title>
        <authorList>
            <person name="Papazisi L."/>
            <person name="Ratnayake S."/>
            <person name="Remortel B.G."/>
            <person name="Bock G.R."/>
            <person name="Liang W."/>
            <person name="Saeed A.I."/>
            <person name="Liu J."/>
            <person name="Fleischmann R.D."/>
            <person name="Kilian M."/>
            <person name="Peterson S.N."/>
        </authorList>
    </citation>
    <scope>NUCLEOTIDE SEQUENCE [LARGE SCALE GENOMIC DNA]</scope>
    <source>
        <strain evidence="2">HK1212</strain>
    </source>
</reference>
<dbReference type="InterPro" id="IPR002562">
    <property type="entry name" value="3'-5'_exonuclease_dom"/>
</dbReference>
<organism evidence="2">
    <name type="scientific">Haemophilus influenzae HK1212</name>
    <dbReference type="NCBI Taxonomy" id="456482"/>
    <lineage>
        <taxon>Bacteria</taxon>
        <taxon>Pseudomonadati</taxon>
        <taxon>Pseudomonadota</taxon>
        <taxon>Gammaproteobacteria</taxon>
        <taxon>Pasteurellales</taxon>
        <taxon>Pasteurellaceae</taxon>
        <taxon>Haemophilus</taxon>
    </lineage>
</organism>
<dbReference type="InterPro" id="IPR036397">
    <property type="entry name" value="RNaseH_sf"/>
</dbReference>
<dbReference type="EC" id="2.7.7.7" evidence="2"/>
<feature type="domain" description="3'-5' exonuclease" evidence="1">
    <location>
        <begin position="109"/>
        <end position="163"/>
    </location>
</feature>
<comment type="caution">
    <text evidence="2">The sequence shown here is derived from an EMBL/GenBank/DDBJ whole genome shotgun (WGS) entry which is preliminary data.</text>
</comment>
<feature type="non-terminal residue" evidence="2">
    <location>
        <position position="164"/>
    </location>
</feature>
<dbReference type="GO" id="GO:0003887">
    <property type="term" value="F:DNA-directed DNA polymerase activity"/>
    <property type="evidence" value="ECO:0007669"/>
    <property type="project" value="UniProtKB-KW"/>
</dbReference>
<dbReference type="GO" id="GO:0003676">
    <property type="term" value="F:nucleic acid binding"/>
    <property type="evidence" value="ECO:0007669"/>
    <property type="project" value="InterPro"/>
</dbReference>
<dbReference type="Gene3D" id="3.30.420.10">
    <property type="entry name" value="Ribonuclease H-like superfamily/Ribonuclease H"/>
    <property type="match status" value="1"/>
</dbReference>
<dbReference type="SUPFAM" id="SSF47807">
    <property type="entry name" value="5' to 3' exonuclease, C-terminal subdomain"/>
    <property type="match status" value="1"/>
</dbReference>
<dbReference type="Pfam" id="PF01612">
    <property type="entry name" value="DNA_pol_A_exo1"/>
    <property type="match status" value="1"/>
</dbReference>
<keyword evidence="2" id="KW-0808">Transferase</keyword>
<accession>A0A7G2K1N2</accession>
<proteinExistence type="predicted"/>
<feature type="non-terminal residue" evidence="2">
    <location>
        <position position="1"/>
    </location>
</feature>